<feature type="compositionally biased region" description="Low complexity" evidence="1">
    <location>
        <begin position="109"/>
        <end position="120"/>
    </location>
</feature>
<dbReference type="PROSITE" id="PS51257">
    <property type="entry name" value="PROKAR_LIPOPROTEIN"/>
    <property type="match status" value="1"/>
</dbReference>
<evidence type="ECO:0000256" key="1">
    <source>
        <dbReference type="SAM" id="MobiDB-lite"/>
    </source>
</evidence>
<reference evidence="2 3" key="1">
    <citation type="submission" date="2020-09" db="EMBL/GenBank/DDBJ databases">
        <title>Investigation of environmental microbe.</title>
        <authorList>
            <person name="Ou Y."/>
            <person name="Kang Q."/>
        </authorList>
    </citation>
    <scope>NUCLEOTIDE SEQUENCE [LARGE SCALE GENOMIC DNA]</scope>
    <source>
        <strain evidence="2 3">KJZ-9</strain>
    </source>
</reference>
<feature type="compositionally biased region" description="Basic and acidic residues" evidence="1">
    <location>
        <begin position="98"/>
        <end position="108"/>
    </location>
</feature>
<accession>A0A7H2BK85</accession>
<sequence>MSPTARKSSQTVAIGAVTALAVALTGCSSEDEQETDAEYAQVCVNQDTQERVDDNQCDDHTHSHSNFGWMWLPFFLGNNRANTIPAVGDRISSNQQATREDPRKKDRSTTTVGTAGGSVSKNKNGKTSVKSGTSRGGFGSKGGGSGS</sequence>
<dbReference type="KEGG" id="rama:IDM48_01065"/>
<keyword evidence="3" id="KW-1185">Reference proteome</keyword>
<proteinExistence type="predicted"/>
<evidence type="ECO:0000313" key="3">
    <source>
        <dbReference type="Proteomes" id="UP000516421"/>
    </source>
</evidence>
<dbReference type="AlphaFoldDB" id="A0A7H2BK85"/>
<protein>
    <submittedName>
        <fullName evidence="2">Uncharacterized protein</fullName>
    </submittedName>
</protein>
<gene>
    <name evidence="2" type="ORF">IDM48_01065</name>
</gene>
<dbReference type="EMBL" id="CP061538">
    <property type="protein sequence ID" value="QNV40081.1"/>
    <property type="molecule type" value="Genomic_DNA"/>
</dbReference>
<organism evidence="2 3">
    <name type="scientific">Rothia amarae</name>
    <dbReference type="NCBI Taxonomy" id="169480"/>
    <lineage>
        <taxon>Bacteria</taxon>
        <taxon>Bacillati</taxon>
        <taxon>Actinomycetota</taxon>
        <taxon>Actinomycetes</taxon>
        <taxon>Micrococcales</taxon>
        <taxon>Micrococcaceae</taxon>
        <taxon>Rothia</taxon>
    </lineage>
</organism>
<dbReference type="Proteomes" id="UP000516421">
    <property type="component" value="Chromosome"/>
</dbReference>
<dbReference type="RefSeq" id="WP_145174193.1">
    <property type="nucleotide sequence ID" value="NZ_CP061538.1"/>
</dbReference>
<feature type="region of interest" description="Disordered" evidence="1">
    <location>
        <begin position="82"/>
        <end position="147"/>
    </location>
</feature>
<name>A0A7H2BK85_9MICC</name>
<evidence type="ECO:0000313" key="2">
    <source>
        <dbReference type="EMBL" id="QNV40081.1"/>
    </source>
</evidence>
<feature type="compositionally biased region" description="Gly residues" evidence="1">
    <location>
        <begin position="134"/>
        <end position="147"/>
    </location>
</feature>
<feature type="compositionally biased region" description="Polar residues" evidence="1">
    <location>
        <begin position="121"/>
        <end position="130"/>
    </location>
</feature>